<dbReference type="InterPro" id="IPR011123">
    <property type="entry name" value="Y_Y_Y"/>
</dbReference>
<dbReference type="Gene3D" id="2.130.10.10">
    <property type="entry name" value="YVTN repeat-like/Quinoprotein amine dehydrogenase"/>
    <property type="match status" value="2"/>
</dbReference>
<organism evidence="4 5">
    <name type="scientific">Flavobacterium fluvii</name>
    <dbReference type="NCBI Taxonomy" id="468056"/>
    <lineage>
        <taxon>Bacteria</taxon>
        <taxon>Pseudomonadati</taxon>
        <taxon>Bacteroidota</taxon>
        <taxon>Flavobacteriia</taxon>
        <taxon>Flavobacteriales</taxon>
        <taxon>Flavobacteriaceae</taxon>
        <taxon>Flavobacterium</taxon>
    </lineage>
</organism>
<dbReference type="SUPFAM" id="SSF46894">
    <property type="entry name" value="C-terminal effector domain of the bipartite response regulators"/>
    <property type="match status" value="1"/>
</dbReference>
<dbReference type="InterPro" id="IPR013783">
    <property type="entry name" value="Ig-like_fold"/>
</dbReference>
<dbReference type="GO" id="GO:0000155">
    <property type="term" value="F:phosphorelay sensor kinase activity"/>
    <property type="evidence" value="ECO:0007669"/>
    <property type="project" value="TreeGrafter"/>
</dbReference>
<dbReference type="InterPro" id="IPR000792">
    <property type="entry name" value="Tscrpt_reg_LuxR_C"/>
</dbReference>
<sequence>MKLTFPKCLFYILLSTLTPLYSQVKNIGLPEIRNYKKTDYKGGTQNWNIDQDKNGNLYFANNNGLFQFDGISWHKYSLPNLSVIRDIKVEDSGKIYVGGYNEFGYFKSDSKGKLIYNSLSKFLDKKNHVFDIAWKIHLHKDEVVFQSFENAFIFKNNRISTLKPLSRFQFSFQVENKLYFQDISNGLLEYRDGKFYRLEGTTILNNTEVWGMFQMPDNKLLIATIDKGLFIYENNKINSWNSEANTFVKKNSCLGGVSIQKKFIVLNSVLNGIIICDKTGRIIQHINQKKGLQNNTVLTSFVDDKNNLWLGLDNGIAFVNENSPFSYFGTSYDLSTVYATAIYKNDFYVATNQGVFHHSWNTPFQEDTFKLVEGTTGQAWNIQVIDNQLICAHNRGALLIKDKKLNKNLDKKGYWSFKKIPNNPNYMIGSNYNGFSLFEKKSGEWQFIQQIMGFSKSVGNFEIDNKNIWVKKDDLIYQIILGNDLKKFESIKTHQNLSKIDKGITSIQTIRNNIYFQTNNHFYKYSQSNEVFYKDTIVNELFKKIPQTNTIYEDNIGNIWYVIKESLCVFKRNKTGGYTNIVAPFYNLTQNLVYNNLSINTIDPENIFIGLTDGLAHYDSKLNSNFITKPKAFIRSFSFMGDTIQFGNEKNKMGKFKIPYKSNSEKFTFSSPTYENMENIKFSYQLEGFEDKWSNWSSSSIKEYTNLREGNYTMKVKVKNGHGIESDEASVPFTISPPWYRHFIAYVFYVISVAIIIYYIRKRIQTKIRKNKYFETVEQRRIYLEKEAKIRQEQFDLEKEIERLQNEKLKTQILVKDKELVTNSLQVVKKNKILNGIIQKLKDINIDSFDESAKLQYNKLNKSIIKEVNTDHSWRDLEKHIKNVHFDFLKKLKEKHPTITPRELDLSTYLLMNMSTKEIAEIMNISSGGVELSRYRLRKKLGLNKKENLTGFLMSI</sequence>
<protein>
    <submittedName>
        <fullName evidence="4">Regulatory protein, luxR family</fullName>
    </submittedName>
</protein>
<dbReference type="EMBL" id="FQWB01000003">
    <property type="protein sequence ID" value="SHG25596.1"/>
    <property type="molecule type" value="Genomic_DNA"/>
</dbReference>
<feature type="domain" description="HTH luxR-type" evidence="3">
    <location>
        <begin position="896"/>
        <end position="953"/>
    </location>
</feature>
<name>A0A1M5IBC4_9FLAO</name>
<dbReference type="STRING" id="468056.SAMN05443549_10313"/>
<evidence type="ECO:0000313" key="5">
    <source>
        <dbReference type="Proteomes" id="UP000184516"/>
    </source>
</evidence>
<evidence type="ECO:0000256" key="1">
    <source>
        <dbReference type="ARBA" id="ARBA00022553"/>
    </source>
</evidence>
<dbReference type="PANTHER" id="PTHR43547:SF2">
    <property type="entry name" value="HYBRID SIGNAL TRANSDUCTION HISTIDINE KINASE C"/>
    <property type="match status" value="1"/>
</dbReference>
<feature type="transmembrane region" description="Helical" evidence="2">
    <location>
        <begin position="739"/>
        <end position="760"/>
    </location>
</feature>
<evidence type="ECO:0000313" key="4">
    <source>
        <dbReference type="EMBL" id="SHG25596.1"/>
    </source>
</evidence>
<keyword evidence="1" id="KW-0597">Phosphoprotein</keyword>
<keyword evidence="2" id="KW-0812">Transmembrane</keyword>
<dbReference type="Proteomes" id="UP000184516">
    <property type="component" value="Unassembled WGS sequence"/>
</dbReference>
<evidence type="ECO:0000259" key="3">
    <source>
        <dbReference type="SMART" id="SM00421"/>
    </source>
</evidence>
<dbReference type="InterPro" id="IPR015943">
    <property type="entry name" value="WD40/YVTN_repeat-like_dom_sf"/>
</dbReference>
<dbReference type="InterPro" id="IPR016032">
    <property type="entry name" value="Sig_transdc_resp-reg_C-effctor"/>
</dbReference>
<dbReference type="OrthoDB" id="1090267at2"/>
<dbReference type="CDD" id="cd00146">
    <property type="entry name" value="PKD"/>
    <property type="match status" value="1"/>
</dbReference>
<accession>A0A1M5IBC4</accession>
<keyword evidence="2" id="KW-1133">Transmembrane helix</keyword>
<dbReference type="Pfam" id="PF00196">
    <property type="entry name" value="GerE"/>
    <property type="match status" value="1"/>
</dbReference>
<keyword evidence="5" id="KW-1185">Reference proteome</keyword>
<proteinExistence type="predicted"/>
<dbReference type="AlphaFoldDB" id="A0A1M5IBC4"/>
<reference evidence="5" key="1">
    <citation type="submission" date="2016-11" db="EMBL/GenBank/DDBJ databases">
        <authorList>
            <person name="Varghese N."/>
            <person name="Submissions S."/>
        </authorList>
    </citation>
    <scope>NUCLEOTIDE SEQUENCE [LARGE SCALE GENOMIC DNA]</scope>
    <source>
        <strain evidence="5">DSM 19978</strain>
    </source>
</reference>
<dbReference type="Gene3D" id="1.10.10.10">
    <property type="entry name" value="Winged helix-like DNA-binding domain superfamily/Winged helix DNA-binding domain"/>
    <property type="match status" value="1"/>
</dbReference>
<gene>
    <name evidence="4" type="ORF">SAMN05443549_10313</name>
</gene>
<dbReference type="GO" id="GO:0003677">
    <property type="term" value="F:DNA binding"/>
    <property type="evidence" value="ECO:0007669"/>
    <property type="project" value="InterPro"/>
</dbReference>
<dbReference type="PANTHER" id="PTHR43547">
    <property type="entry name" value="TWO-COMPONENT HISTIDINE KINASE"/>
    <property type="match status" value="1"/>
</dbReference>
<dbReference type="GO" id="GO:0006355">
    <property type="term" value="P:regulation of DNA-templated transcription"/>
    <property type="evidence" value="ECO:0007669"/>
    <property type="project" value="InterPro"/>
</dbReference>
<dbReference type="Gene3D" id="2.60.40.10">
    <property type="entry name" value="Immunoglobulins"/>
    <property type="match status" value="1"/>
</dbReference>
<dbReference type="RefSeq" id="WP_073369555.1">
    <property type="nucleotide sequence ID" value="NZ_FQWB01000003.1"/>
</dbReference>
<keyword evidence="2" id="KW-0472">Membrane</keyword>
<evidence type="ECO:0000256" key="2">
    <source>
        <dbReference type="SAM" id="Phobius"/>
    </source>
</evidence>
<dbReference type="SMART" id="SM00421">
    <property type="entry name" value="HTH_LUXR"/>
    <property type="match status" value="1"/>
</dbReference>
<dbReference type="Pfam" id="PF07495">
    <property type="entry name" value="Y_Y_Y"/>
    <property type="match status" value="1"/>
</dbReference>
<dbReference type="InterPro" id="IPR036388">
    <property type="entry name" value="WH-like_DNA-bd_sf"/>
</dbReference>